<dbReference type="PANTHER" id="PTHR15922:SF2">
    <property type="entry name" value="NBAS SUBUNIT OF NRZ TETHERING COMPLEX"/>
    <property type="match status" value="1"/>
</dbReference>
<evidence type="ECO:0000256" key="2">
    <source>
        <dbReference type="ARBA" id="ARBA00022448"/>
    </source>
</evidence>
<evidence type="ECO:0000256" key="4">
    <source>
        <dbReference type="ARBA" id="ARBA00022927"/>
    </source>
</evidence>
<dbReference type="PANTHER" id="PTHR15922">
    <property type="entry name" value="NEUROBLASTOMA-AMPLIFIED SEQUENCE"/>
    <property type="match status" value="1"/>
</dbReference>
<sequence>MTTTASSRWKALTDEELTTDAVYDILGAVPDDVWATAACVDRILEDRNTQHALLVHGISRTDSVLERCKGFLPRDEEESSEEGPSNQELLVQHFHHIPSDAQLCQLRAVLLERLGRLNTYVELEKAAVSAAAEEEEEEVDEELDEWEDDPWAEEGSVQTSKPKRTGKLPFTLAEFLSSALLASARALASGQYFDALGILVRRHNSDLWPFRLDILSFIPEHAQPLAYRRFLPSLDSNTNSELRWSSGQPAPDLDFSQLPSTQAAIQEAGASLELTSPIPEQALAQQEPLSFSELTEWYTTRVNTIIQTTGMVDVALTLVQHGASQGIPSLDELGEELSLLSRLVYDAPQDPSSPSDWNLDLWRAMEPEAVVRGYLAHSTPESIAGDMTHLVVPYLFVLEAREERAGNPDSGLQERLLHNYILSAPLELAASIFEASKPTLPTAQRILRNDVHVAQLALACLYGSDALDQWPTMSRIFECMPAWETSGQDETDEEAADTTLASLGTFVTPTTNRPKCTPTDLLLFFQPLSFQSLSRALDILDVHLESGEIFARWSVPAPLRWFLQSSDDLKEQTAWATRMARRAGGTVDPLNALEDWEWLLDDMLKLTEKSESGIKGAFGLMSREEIMTIFLSGLLSTGKIDIAKTLLRHPHGKIDLSPQAVEDICLKCSNELYVNASSGNYKVGEMKLAYECLDVPPPTPRIVSEKEFIEATSRICSFHVTSRGGNPISPIEIRLTKDRLSLISSVLSSNNDAYKHTEVMLDLCYKLGFRNDVTAEVKVLAMMADTALQAEDFTRAYDHSQRMVEIIHKLKADAVSTPLASDTKLQEAIEVCWIACFQLGRQPEYDDLGKKMALLGYSLELCPADKMHDVLTAWRRLHKEDIEEREERLTNRDSAIPQSAARPSILDRNGGGGLFGPRNVASSLRARLQDLHMPSPPLLSTPDAAALASRTFKSVASNFPFSIGHRSQGANSDVGHGAASESSRADSRDDVSVQASRALSKGIGWLIGVDE</sequence>
<reference evidence="7 8" key="1">
    <citation type="journal article" date="2020" name="ISME J.">
        <title>Uncovering the hidden diversity of litter-decomposition mechanisms in mushroom-forming fungi.</title>
        <authorList>
            <person name="Floudas D."/>
            <person name="Bentzer J."/>
            <person name="Ahren D."/>
            <person name="Johansson T."/>
            <person name="Persson P."/>
            <person name="Tunlid A."/>
        </authorList>
    </citation>
    <scope>NUCLEOTIDE SEQUENCE [LARGE SCALE GENOMIC DNA]</scope>
    <source>
        <strain evidence="7 8">CBS 175.51</strain>
    </source>
</reference>
<feature type="compositionally biased region" description="Acidic residues" evidence="5">
    <location>
        <begin position="132"/>
        <end position="152"/>
    </location>
</feature>
<dbReference type="OrthoDB" id="27490at2759"/>
<dbReference type="InterPro" id="IPR013244">
    <property type="entry name" value="Sec39_domain"/>
</dbReference>
<evidence type="ECO:0000256" key="1">
    <source>
        <dbReference type="ARBA" id="ARBA00004240"/>
    </source>
</evidence>
<dbReference type="AlphaFoldDB" id="A0A8H5BHP2"/>
<dbReference type="EMBL" id="JAACJK010000166">
    <property type="protein sequence ID" value="KAF5323569.1"/>
    <property type="molecule type" value="Genomic_DNA"/>
</dbReference>
<protein>
    <recommendedName>
        <fullName evidence="6">Sec39 domain-containing protein</fullName>
    </recommendedName>
</protein>
<evidence type="ECO:0000256" key="3">
    <source>
        <dbReference type="ARBA" id="ARBA00022824"/>
    </source>
</evidence>
<dbReference type="Proteomes" id="UP000541558">
    <property type="component" value="Unassembled WGS sequence"/>
</dbReference>
<evidence type="ECO:0000313" key="8">
    <source>
        <dbReference type="Proteomes" id="UP000541558"/>
    </source>
</evidence>
<evidence type="ECO:0000313" key="7">
    <source>
        <dbReference type="EMBL" id="KAF5323569.1"/>
    </source>
</evidence>
<keyword evidence="8" id="KW-1185">Reference proteome</keyword>
<dbReference type="GO" id="GO:0070939">
    <property type="term" value="C:Dsl1/NZR complex"/>
    <property type="evidence" value="ECO:0007669"/>
    <property type="project" value="TreeGrafter"/>
</dbReference>
<dbReference type="GO" id="GO:0000149">
    <property type="term" value="F:SNARE binding"/>
    <property type="evidence" value="ECO:0007669"/>
    <property type="project" value="TreeGrafter"/>
</dbReference>
<name>A0A8H5BHP2_9AGAR</name>
<dbReference type="GO" id="GO:0006890">
    <property type="term" value="P:retrograde vesicle-mediated transport, Golgi to endoplasmic reticulum"/>
    <property type="evidence" value="ECO:0007669"/>
    <property type="project" value="InterPro"/>
</dbReference>
<accession>A0A8H5BHP2</accession>
<feature type="region of interest" description="Disordered" evidence="5">
    <location>
        <begin position="131"/>
        <end position="163"/>
    </location>
</feature>
<comment type="caution">
    <text evidence="7">The sequence shown here is derived from an EMBL/GenBank/DDBJ whole genome shotgun (WGS) entry which is preliminary data.</text>
</comment>
<dbReference type="Pfam" id="PF08314">
    <property type="entry name" value="Sec39"/>
    <property type="match status" value="1"/>
</dbReference>
<proteinExistence type="predicted"/>
<keyword evidence="4" id="KW-0653">Protein transport</keyword>
<organism evidence="7 8">
    <name type="scientific">Ephemerocybe angulata</name>
    <dbReference type="NCBI Taxonomy" id="980116"/>
    <lineage>
        <taxon>Eukaryota</taxon>
        <taxon>Fungi</taxon>
        <taxon>Dikarya</taxon>
        <taxon>Basidiomycota</taxon>
        <taxon>Agaricomycotina</taxon>
        <taxon>Agaricomycetes</taxon>
        <taxon>Agaricomycetidae</taxon>
        <taxon>Agaricales</taxon>
        <taxon>Agaricineae</taxon>
        <taxon>Psathyrellaceae</taxon>
        <taxon>Ephemerocybe</taxon>
    </lineage>
</organism>
<comment type="subcellular location">
    <subcellularLocation>
        <location evidence="1">Endoplasmic reticulum</location>
    </subcellularLocation>
</comment>
<gene>
    <name evidence="7" type="ORF">D9611_005783</name>
</gene>
<evidence type="ECO:0000259" key="6">
    <source>
        <dbReference type="Pfam" id="PF08314"/>
    </source>
</evidence>
<keyword evidence="2" id="KW-0813">Transport</keyword>
<dbReference type="GO" id="GO:0015031">
    <property type="term" value="P:protein transport"/>
    <property type="evidence" value="ECO:0007669"/>
    <property type="project" value="UniProtKB-KW"/>
</dbReference>
<evidence type="ECO:0000256" key="5">
    <source>
        <dbReference type="SAM" id="MobiDB-lite"/>
    </source>
</evidence>
<feature type="region of interest" description="Disordered" evidence="5">
    <location>
        <begin position="966"/>
        <end position="993"/>
    </location>
</feature>
<keyword evidence="3" id="KW-0256">Endoplasmic reticulum</keyword>
<feature type="domain" description="Sec39" evidence="6">
    <location>
        <begin position="184"/>
        <end position="880"/>
    </location>
</feature>